<dbReference type="AlphaFoldDB" id="A0A1M7Z1N9"/>
<dbReference type="EMBL" id="FRFG01000082">
    <property type="protein sequence ID" value="SHO58879.1"/>
    <property type="molecule type" value="Genomic_DNA"/>
</dbReference>
<gene>
    <name evidence="1" type="ORF">VQ7734_04653</name>
</gene>
<name>A0A1M7Z1N9_9VIBR</name>
<organism evidence="1 2">
    <name type="scientific">Vibrio quintilis</name>
    <dbReference type="NCBI Taxonomy" id="1117707"/>
    <lineage>
        <taxon>Bacteria</taxon>
        <taxon>Pseudomonadati</taxon>
        <taxon>Pseudomonadota</taxon>
        <taxon>Gammaproteobacteria</taxon>
        <taxon>Vibrionales</taxon>
        <taxon>Vibrionaceae</taxon>
        <taxon>Vibrio</taxon>
    </lineage>
</organism>
<reference evidence="2" key="1">
    <citation type="submission" date="2016-12" db="EMBL/GenBank/DDBJ databases">
        <authorList>
            <person name="Rodrigo-Torres L."/>
            <person name="Arahal R.D."/>
            <person name="Lucena T."/>
        </authorList>
    </citation>
    <scope>NUCLEOTIDE SEQUENCE [LARGE SCALE GENOMIC DNA]</scope>
</reference>
<sequence>MEEMNIHIQRSILLSGNANAEADVGGKYKKPEWIKNPLRCVALSCFDSQLLSDLVRRFVIDNDTKNSGTRV</sequence>
<evidence type="ECO:0000313" key="2">
    <source>
        <dbReference type="Proteomes" id="UP000184600"/>
    </source>
</evidence>
<protein>
    <submittedName>
        <fullName evidence="1">Uncharacterized protein</fullName>
    </submittedName>
</protein>
<dbReference type="Proteomes" id="UP000184600">
    <property type="component" value="Unassembled WGS sequence"/>
</dbReference>
<evidence type="ECO:0000313" key="1">
    <source>
        <dbReference type="EMBL" id="SHO58879.1"/>
    </source>
</evidence>
<dbReference type="RefSeq" id="WP_073586318.1">
    <property type="nucleotide sequence ID" value="NZ_AP024897.1"/>
</dbReference>
<accession>A0A1M7Z1N9</accession>
<proteinExistence type="predicted"/>
<keyword evidence="2" id="KW-1185">Reference proteome</keyword>
<dbReference type="OrthoDB" id="9792690at2"/>